<evidence type="ECO:0000256" key="2">
    <source>
        <dbReference type="ARBA" id="ARBA00003015"/>
    </source>
</evidence>
<dbReference type="GO" id="GO:0043527">
    <property type="term" value="C:tRNA methyltransferase complex"/>
    <property type="evidence" value="ECO:0007669"/>
    <property type="project" value="TreeGrafter"/>
</dbReference>
<evidence type="ECO:0000256" key="4">
    <source>
        <dbReference type="ARBA" id="ARBA00022679"/>
    </source>
</evidence>
<dbReference type="InterPro" id="IPR029063">
    <property type="entry name" value="SAM-dependent_MTases_sf"/>
</dbReference>
<gene>
    <name evidence="7 9" type="primary">trmB</name>
    <name evidence="9" type="ORF">NCTC10684_00034</name>
</gene>
<feature type="binding site" evidence="7">
    <location>
        <position position="75"/>
    </location>
    <ligand>
        <name>S-adenosyl-L-methionine</name>
        <dbReference type="ChEBI" id="CHEBI:59789"/>
    </ligand>
</feature>
<evidence type="ECO:0000256" key="1">
    <source>
        <dbReference type="ARBA" id="ARBA00000142"/>
    </source>
</evidence>
<keyword evidence="3 7" id="KW-0489">Methyltransferase</keyword>
<feature type="binding site" evidence="7">
    <location>
        <position position="127"/>
    </location>
    <ligand>
        <name>S-adenosyl-L-methionine</name>
        <dbReference type="ChEBI" id="CHEBI:59789"/>
    </ligand>
</feature>
<feature type="binding site" evidence="7">
    <location>
        <begin position="223"/>
        <end position="226"/>
    </location>
    <ligand>
        <name>substrate</name>
    </ligand>
</feature>
<keyword evidence="4 7" id="KW-0808">Transferase</keyword>
<dbReference type="InterPro" id="IPR055361">
    <property type="entry name" value="tRNA_methyltr_TrmB_bact"/>
</dbReference>
<keyword evidence="5 7" id="KW-0949">S-adenosyl-L-methionine</keyword>
<dbReference type="UniPathway" id="UPA00989"/>
<dbReference type="CDD" id="cd02440">
    <property type="entry name" value="AdoMet_MTases"/>
    <property type="match status" value="1"/>
</dbReference>
<comment type="function">
    <text evidence="2 7">Catalyzes the formation of N(7)-methylguanine at position 46 (m7G46) in tRNA.</text>
</comment>
<dbReference type="InterPro" id="IPR003358">
    <property type="entry name" value="tRNA_(Gua-N-7)_MeTrfase_Trmb"/>
</dbReference>
<comment type="caution">
    <text evidence="7">Lacks conserved residue(s) required for the propagation of feature annotation.</text>
</comment>
<reference evidence="9 10" key="1">
    <citation type="submission" date="2018-06" db="EMBL/GenBank/DDBJ databases">
        <authorList>
            <consortium name="Pathogen Informatics"/>
            <person name="Doyle S."/>
        </authorList>
    </citation>
    <scope>NUCLEOTIDE SEQUENCE [LARGE SCALE GENOMIC DNA]</scope>
    <source>
        <strain evidence="9 10">NCTC10684</strain>
    </source>
</reference>
<feature type="binding site" evidence="7">
    <location>
        <position position="153"/>
    </location>
    <ligand>
        <name>substrate</name>
    </ligand>
</feature>
<dbReference type="SUPFAM" id="SSF53335">
    <property type="entry name" value="S-adenosyl-L-methionine-dependent methyltransferases"/>
    <property type="match status" value="1"/>
</dbReference>
<organism evidence="9 10">
    <name type="scientific">Aminobacter aminovorans</name>
    <name type="common">Chelatobacter heintzii</name>
    <dbReference type="NCBI Taxonomy" id="83263"/>
    <lineage>
        <taxon>Bacteria</taxon>
        <taxon>Pseudomonadati</taxon>
        <taxon>Pseudomonadota</taxon>
        <taxon>Alphaproteobacteria</taxon>
        <taxon>Hyphomicrobiales</taxon>
        <taxon>Phyllobacteriaceae</taxon>
        <taxon>Aminobacter</taxon>
    </lineage>
</organism>
<evidence type="ECO:0000256" key="7">
    <source>
        <dbReference type="HAMAP-Rule" id="MF_01057"/>
    </source>
</evidence>
<dbReference type="Gene3D" id="3.40.50.150">
    <property type="entry name" value="Vaccinia Virus protein VP39"/>
    <property type="match status" value="1"/>
</dbReference>
<feature type="binding site" evidence="7">
    <location>
        <position position="100"/>
    </location>
    <ligand>
        <name>S-adenosyl-L-methionine</name>
        <dbReference type="ChEBI" id="CHEBI:59789"/>
    </ligand>
</feature>
<feature type="binding site" evidence="7">
    <location>
        <position position="149"/>
    </location>
    <ligand>
        <name>S-adenosyl-L-methionine</name>
        <dbReference type="ChEBI" id="CHEBI:59789"/>
    </ligand>
</feature>
<dbReference type="PROSITE" id="PS51625">
    <property type="entry name" value="SAM_MT_TRMB"/>
    <property type="match status" value="1"/>
</dbReference>
<dbReference type="PANTHER" id="PTHR23417:SF14">
    <property type="entry name" value="PENTACOTRIPEPTIDE-REPEAT REGION OF PRORP DOMAIN-CONTAINING PROTEIN"/>
    <property type="match status" value="1"/>
</dbReference>
<comment type="catalytic activity">
    <reaction evidence="1 7">
        <text>guanosine(46) in tRNA + S-adenosyl-L-methionine = N(7)-methylguanosine(46) in tRNA + S-adenosyl-L-homocysteine</text>
        <dbReference type="Rhea" id="RHEA:42708"/>
        <dbReference type="Rhea" id="RHEA-COMP:10188"/>
        <dbReference type="Rhea" id="RHEA-COMP:10189"/>
        <dbReference type="ChEBI" id="CHEBI:57856"/>
        <dbReference type="ChEBI" id="CHEBI:59789"/>
        <dbReference type="ChEBI" id="CHEBI:74269"/>
        <dbReference type="ChEBI" id="CHEBI:74480"/>
        <dbReference type="EC" id="2.1.1.33"/>
    </reaction>
</comment>
<keyword evidence="6 7" id="KW-0819">tRNA processing</keyword>
<protein>
    <recommendedName>
        <fullName evidence="7">tRNA (guanine-N(7)-)-methyltransferase</fullName>
        <ecNumber evidence="7">2.1.1.33</ecNumber>
    </recommendedName>
    <alternativeName>
        <fullName evidence="7">tRNA (guanine(46)-N(7))-methyltransferase</fullName>
    </alternativeName>
    <alternativeName>
        <fullName evidence="7">tRNA(m7G46)-methyltransferase</fullName>
    </alternativeName>
</protein>
<comment type="similarity">
    <text evidence="7">Belongs to the class I-like SAM-binding methyltransferase superfamily. TrmB family.</text>
</comment>
<evidence type="ECO:0000256" key="8">
    <source>
        <dbReference type="SAM" id="MobiDB-lite"/>
    </source>
</evidence>
<proteinExistence type="inferred from homology"/>
<evidence type="ECO:0000256" key="6">
    <source>
        <dbReference type="ARBA" id="ARBA00022694"/>
    </source>
</evidence>
<dbReference type="PANTHER" id="PTHR23417">
    <property type="entry name" value="3-DEOXY-D-MANNO-OCTULOSONIC-ACID TRANSFERASE/TRNA GUANINE-N 7 - -METHYLTRANSFERASE"/>
    <property type="match status" value="1"/>
</dbReference>
<evidence type="ECO:0000256" key="5">
    <source>
        <dbReference type="ARBA" id="ARBA00022691"/>
    </source>
</evidence>
<evidence type="ECO:0000256" key="3">
    <source>
        <dbReference type="ARBA" id="ARBA00022603"/>
    </source>
</evidence>
<feature type="region of interest" description="Disordered" evidence="8">
    <location>
        <begin position="1"/>
        <end position="22"/>
    </location>
</feature>
<dbReference type="EMBL" id="UFSM01000001">
    <property type="protein sequence ID" value="SUU86846.1"/>
    <property type="molecule type" value="Genomic_DNA"/>
</dbReference>
<dbReference type="GO" id="GO:0008176">
    <property type="term" value="F:tRNA (guanine(46)-N7)-methyltransferase activity"/>
    <property type="evidence" value="ECO:0007669"/>
    <property type="project" value="UniProtKB-UniRule"/>
</dbReference>
<dbReference type="EC" id="2.1.1.33" evidence="7"/>
<dbReference type="HAMAP" id="MF_01057">
    <property type="entry name" value="tRNA_methyltr_TrmB"/>
    <property type="match status" value="1"/>
</dbReference>
<sequence length="244" mass="27918">MRSPPKATVISMEQEPRRSRSTEAFFGRRRGKPIRPYQAEALETGLARLGIDLGVAAPADLRTMFEAEVSKVRLEIGFGGGEHLRHIAANNPDDGFIGIEPFVNGMAKMAAALHEKPLANIRLYDEDATQLLDWLPEASLDGIDLLYPDPWRKKKHWKRRFVSPVNLDRFARVLKTGARFRFASDIDTYVNWTLQHCRAHPAFAWQAAEAADWHTPYEGWTRTRYEAKAIRENRTPAYLTFVRE</sequence>
<comment type="pathway">
    <text evidence="7">tRNA modification; N(7)-methylguanine-tRNA biosynthesis.</text>
</comment>
<dbReference type="AlphaFoldDB" id="A0A380WF76"/>
<evidence type="ECO:0000313" key="9">
    <source>
        <dbReference type="EMBL" id="SUU86846.1"/>
    </source>
</evidence>
<dbReference type="Proteomes" id="UP000254701">
    <property type="component" value="Unassembled WGS sequence"/>
</dbReference>
<name>A0A380WF76_AMIAI</name>
<feature type="binding site" evidence="7">
    <location>
        <position position="185"/>
    </location>
    <ligand>
        <name>substrate</name>
    </ligand>
</feature>
<accession>A0A380WF76</accession>
<evidence type="ECO:0000313" key="10">
    <source>
        <dbReference type="Proteomes" id="UP000254701"/>
    </source>
</evidence>
<dbReference type="Pfam" id="PF02390">
    <property type="entry name" value="Methyltransf_4"/>
    <property type="match status" value="1"/>
</dbReference>